<organism evidence="1 2">
    <name type="scientific">Smallanthus sonchifolius</name>
    <dbReference type="NCBI Taxonomy" id="185202"/>
    <lineage>
        <taxon>Eukaryota</taxon>
        <taxon>Viridiplantae</taxon>
        <taxon>Streptophyta</taxon>
        <taxon>Embryophyta</taxon>
        <taxon>Tracheophyta</taxon>
        <taxon>Spermatophyta</taxon>
        <taxon>Magnoliopsida</taxon>
        <taxon>eudicotyledons</taxon>
        <taxon>Gunneridae</taxon>
        <taxon>Pentapetalae</taxon>
        <taxon>asterids</taxon>
        <taxon>campanulids</taxon>
        <taxon>Asterales</taxon>
        <taxon>Asteraceae</taxon>
        <taxon>Asteroideae</taxon>
        <taxon>Heliantheae alliance</taxon>
        <taxon>Millerieae</taxon>
        <taxon>Smallanthus</taxon>
    </lineage>
</organism>
<protein>
    <submittedName>
        <fullName evidence="1">Uncharacterized protein</fullName>
    </submittedName>
</protein>
<name>A0ACB9K4D4_9ASTR</name>
<proteinExistence type="predicted"/>
<comment type="caution">
    <text evidence="1">The sequence shown here is derived from an EMBL/GenBank/DDBJ whole genome shotgun (WGS) entry which is preliminary data.</text>
</comment>
<dbReference type="EMBL" id="CM042018">
    <property type="protein sequence ID" value="KAI3827122.1"/>
    <property type="molecule type" value="Genomic_DNA"/>
</dbReference>
<keyword evidence="2" id="KW-1185">Reference proteome</keyword>
<evidence type="ECO:0000313" key="1">
    <source>
        <dbReference type="EMBL" id="KAI3827122.1"/>
    </source>
</evidence>
<gene>
    <name evidence="1" type="ORF">L1987_01186</name>
</gene>
<accession>A0ACB9K4D4</accession>
<reference evidence="1 2" key="2">
    <citation type="journal article" date="2022" name="Mol. Ecol. Resour.">
        <title>The genomes of chicory, endive, great burdock and yacon provide insights into Asteraceae paleo-polyploidization history and plant inulin production.</title>
        <authorList>
            <person name="Fan W."/>
            <person name="Wang S."/>
            <person name="Wang H."/>
            <person name="Wang A."/>
            <person name="Jiang F."/>
            <person name="Liu H."/>
            <person name="Zhao H."/>
            <person name="Xu D."/>
            <person name="Zhang Y."/>
        </authorList>
    </citation>
    <scope>NUCLEOTIDE SEQUENCE [LARGE SCALE GENOMIC DNA]</scope>
    <source>
        <strain evidence="2">cv. Yunnan</strain>
        <tissue evidence="1">Leaves</tissue>
    </source>
</reference>
<reference evidence="2" key="1">
    <citation type="journal article" date="2022" name="Mol. Ecol. Resour.">
        <title>The genomes of chicory, endive, great burdock and yacon provide insights into Asteraceae palaeo-polyploidization history and plant inulin production.</title>
        <authorList>
            <person name="Fan W."/>
            <person name="Wang S."/>
            <person name="Wang H."/>
            <person name="Wang A."/>
            <person name="Jiang F."/>
            <person name="Liu H."/>
            <person name="Zhao H."/>
            <person name="Xu D."/>
            <person name="Zhang Y."/>
        </authorList>
    </citation>
    <scope>NUCLEOTIDE SEQUENCE [LARGE SCALE GENOMIC DNA]</scope>
    <source>
        <strain evidence="2">cv. Yunnan</strain>
    </source>
</reference>
<evidence type="ECO:0000313" key="2">
    <source>
        <dbReference type="Proteomes" id="UP001056120"/>
    </source>
</evidence>
<dbReference type="Proteomes" id="UP001056120">
    <property type="component" value="Linkage Group LG01"/>
</dbReference>
<sequence>MKVGESNLRPCHPIEHESVDSRAANLYSKAVGTQVDGSVVTDTEMDELQEGPNSANVQVSSQDYGFSSLCWFGTKSSATKSSQGCGKSNRSGMGDDGFVVVYRWKKKIGIRFQNKKQKPLLVKSTILGTRKTKGFDFSRAVNGSSKPVPIPVMQCQQPRGTAATLSPAGPTSGSNQAGPLPIQSTGSRPKLPCLNSKSSVQSPNQVKAMGLDYYYCIEDVDSGDDNGTAQFFATQMKVGMPKVPLPTAPIRPNDL</sequence>